<dbReference type="EMBL" id="BASE01000089">
    <property type="protein sequence ID" value="GAM15638.1"/>
    <property type="molecule type" value="Genomic_DNA"/>
</dbReference>
<evidence type="ECO:0000313" key="2">
    <source>
        <dbReference type="Proteomes" id="UP000031014"/>
    </source>
</evidence>
<proteinExistence type="predicted"/>
<comment type="caution">
    <text evidence="1">The sequence shown here is derived from an EMBL/GenBank/DDBJ whole genome shotgun (WGS) entry which is preliminary data.</text>
</comment>
<reference evidence="1 2" key="1">
    <citation type="submission" date="2013-06" db="EMBL/GenBank/DDBJ databases">
        <title>Whole genome shotgun sequence of Bacillus selenatarsenatis SF-1.</title>
        <authorList>
            <person name="Kuroda M."/>
            <person name="Sei K."/>
            <person name="Yamashita M."/>
            <person name="Ike M."/>
        </authorList>
    </citation>
    <scope>NUCLEOTIDE SEQUENCE [LARGE SCALE GENOMIC DNA]</scope>
    <source>
        <strain evidence="1 2">SF-1</strain>
    </source>
</reference>
<organism evidence="1 2">
    <name type="scientific">Mesobacillus selenatarsenatis (strain DSM 18680 / JCM 14380 / FERM P-15431 / SF-1)</name>
    <dbReference type="NCBI Taxonomy" id="1321606"/>
    <lineage>
        <taxon>Bacteria</taxon>
        <taxon>Bacillati</taxon>
        <taxon>Bacillota</taxon>
        <taxon>Bacilli</taxon>
        <taxon>Bacillales</taxon>
        <taxon>Bacillaceae</taxon>
        <taxon>Mesobacillus</taxon>
    </lineage>
</organism>
<sequence>MANLEFINKKWNLTISRRNIMDRKYLNKCRKEINVTNL</sequence>
<dbReference type="Proteomes" id="UP000031014">
    <property type="component" value="Unassembled WGS sequence"/>
</dbReference>
<evidence type="ECO:0000313" key="1">
    <source>
        <dbReference type="EMBL" id="GAM15638.1"/>
    </source>
</evidence>
<accession>A0A0A8X6T1</accession>
<protein>
    <submittedName>
        <fullName evidence="1">Uncharacterized protein</fullName>
    </submittedName>
</protein>
<dbReference type="AlphaFoldDB" id="A0A0A8X6T1"/>
<keyword evidence="2" id="KW-1185">Reference proteome</keyword>
<dbReference type="STRING" id="1321606.SAMD00020551_3795"/>
<name>A0A0A8X6T1_MESS1</name>
<gene>
    <name evidence="1" type="ORF">SAMD00020551_3795</name>
</gene>